<comment type="catalytic activity">
    <reaction evidence="8">
        <text>a thioglucoside + H2O = a sugar + a thiol.</text>
        <dbReference type="EC" id="3.2.1.147"/>
    </reaction>
</comment>
<evidence type="ECO:0000259" key="12">
    <source>
        <dbReference type="Pfam" id="PF03168"/>
    </source>
</evidence>
<dbReference type="InterPro" id="IPR004864">
    <property type="entry name" value="LEA_2"/>
</dbReference>
<evidence type="ECO:0000313" key="14">
    <source>
        <dbReference type="Proteomes" id="UP000824890"/>
    </source>
</evidence>
<dbReference type="InterPro" id="IPR017853">
    <property type="entry name" value="GH"/>
</dbReference>
<comment type="caution">
    <text evidence="13">The sequence shown here is derived from an EMBL/GenBank/DDBJ whole genome shotgun (WGS) entry which is preliminary data.</text>
</comment>
<evidence type="ECO:0000256" key="7">
    <source>
        <dbReference type="ARBA" id="ARBA00023295"/>
    </source>
</evidence>
<accession>A0ABQ7XD54</accession>
<dbReference type="PANTHER" id="PTHR10353:SF310">
    <property type="entry name" value="BETA-GLUCOSIDASE 42"/>
    <property type="match status" value="1"/>
</dbReference>
<dbReference type="EC" id="3.2.1.21" evidence="9"/>
<feature type="region of interest" description="Disordered" evidence="10">
    <location>
        <begin position="1"/>
        <end position="58"/>
    </location>
</feature>
<dbReference type="EMBL" id="JAGKQM010000661">
    <property type="protein sequence ID" value="KAH0853862.1"/>
    <property type="molecule type" value="Genomic_DNA"/>
</dbReference>
<name>A0ABQ7XD54_BRANA</name>
<evidence type="ECO:0000256" key="10">
    <source>
        <dbReference type="SAM" id="MobiDB-lite"/>
    </source>
</evidence>
<comment type="function">
    <text evidence="2">Degradation of glucosinolates (glucose residue linked by a thioglucoside bound to an amino acid derivative) to glucose, sulfate and any of the products: thiocyanates, isothiocyanates, nitriles, epithionitriles or oxazolidine-2-thiones.</text>
</comment>
<proteinExistence type="inferred from homology"/>
<keyword evidence="7 9" id="KW-0326">Glycosidase</keyword>
<evidence type="ECO:0000256" key="2">
    <source>
        <dbReference type="ARBA" id="ARBA00003014"/>
    </source>
</evidence>
<reference evidence="13 14" key="1">
    <citation type="submission" date="2021-05" db="EMBL/GenBank/DDBJ databases">
        <title>Genome Assembly of Synthetic Allotetraploid Brassica napus Reveals Homoeologous Exchanges between Subgenomes.</title>
        <authorList>
            <person name="Davis J.T."/>
        </authorList>
    </citation>
    <scope>NUCLEOTIDE SEQUENCE [LARGE SCALE GENOMIC DNA]</scope>
    <source>
        <strain evidence="14">cv. Da-Ae</strain>
        <tissue evidence="13">Seedling</tissue>
    </source>
</reference>
<evidence type="ECO:0000256" key="9">
    <source>
        <dbReference type="RuleBase" id="RU361175"/>
    </source>
</evidence>
<dbReference type="PROSITE" id="PS00653">
    <property type="entry name" value="GLYCOSYL_HYDROL_F1_2"/>
    <property type="match status" value="1"/>
</dbReference>
<keyword evidence="5" id="KW-0926">Vacuole</keyword>
<evidence type="ECO:0000256" key="4">
    <source>
        <dbReference type="ARBA" id="ARBA00010838"/>
    </source>
</evidence>
<dbReference type="Pfam" id="PF03168">
    <property type="entry name" value="LEA_2"/>
    <property type="match status" value="1"/>
</dbReference>
<dbReference type="InterPro" id="IPR001360">
    <property type="entry name" value="Glyco_hydro_1"/>
</dbReference>
<evidence type="ECO:0000256" key="5">
    <source>
        <dbReference type="ARBA" id="ARBA00022554"/>
    </source>
</evidence>
<dbReference type="Pfam" id="PF00232">
    <property type="entry name" value="Glyco_hydro_1"/>
    <property type="match status" value="1"/>
</dbReference>
<feature type="transmembrane region" description="Helical" evidence="11">
    <location>
        <begin position="64"/>
        <end position="90"/>
    </location>
</feature>
<comment type="subcellular location">
    <subcellularLocation>
        <location evidence="3">Vacuole</location>
    </subcellularLocation>
</comment>
<evidence type="ECO:0000256" key="6">
    <source>
        <dbReference type="ARBA" id="ARBA00022801"/>
    </source>
</evidence>
<protein>
    <recommendedName>
        <fullName evidence="9">Beta-glucosidase</fullName>
        <ecNumber evidence="9">3.2.1.21</ecNumber>
    </recommendedName>
</protein>
<comment type="catalytic activity">
    <reaction evidence="1 9">
        <text>Hydrolysis of terminal, non-reducing beta-D-glucosyl residues with release of beta-D-glucose.</text>
        <dbReference type="EC" id="3.2.1.21"/>
    </reaction>
</comment>
<organism evidence="13 14">
    <name type="scientific">Brassica napus</name>
    <name type="common">Rape</name>
    <dbReference type="NCBI Taxonomy" id="3708"/>
    <lineage>
        <taxon>Eukaryota</taxon>
        <taxon>Viridiplantae</taxon>
        <taxon>Streptophyta</taxon>
        <taxon>Embryophyta</taxon>
        <taxon>Tracheophyta</taxon>
        <taxon>Spermatophyta</taxon>
        <taxon>Magnoliopsida</taxon>
        <taxon>eudicotyledons</taxon>
        <taxon>Gunneridae</taxon>
        <taxon>Pentapetalae</taxon>
        <taxon>rosids</taxon>
        <taxon>malvids</taxon>
        <taxon>Brassicales</taxon>
        <taxon>Brassicaceae</taxon>
        <taxon>Brassiceae</taxon>
        <taxon>Brassica</taxon>
    </lineage>
</organism>
<feature type="domain" description="Late embryogenesis abundant protein LEA-2 subgroup" evidence="12">
    <location>
        <begin position="122"/>
        <end position="213"/>
    </location>
</feature>
<keyword evidence="11" id="KW-0812">Transmembrane</keyword>
<evidence type="ECO:0000256" key="8">
    <source>
        <dbReference type="ARBA" id="ARBA00034026"/>
    </source>
</evidence>
<evidence type="ECO:0000256" key="3">
    <source>
        <dbReference type="ARBA" id="ARBA00004116"/>
    </source>
</evidence>
<dbReference type="NCBIfam" id="TIGR03356">
    <property type="entry name" value="BGL"/>
    <property type="match status" value="1"/>
</dbReference>
<dbReference type="SUPFAM" id="SSF51445">
    <property type="entry name" value="(Trans)glycosidases"/>
    <property type="match status" value="1"/>
</dbReference>
<dbReference type="PANTHER" id="PTHR10353">
    <property type="entry name" value="GLYCOSYL HYDROLASE"/>
    <property type="match status" value="1"/>
</dbReference>
<dbReference type="PRINTS" id="PR00131">
    <property type="entry name" value="GLHYDRLASE1"/>
</dbReference>
<keyword evidence="14" id="KW-1185">Reference proteome</keyword>
<evidence type="ECO:0000256" key="11">
    <source>
        <dbReference type="SAM" id="Phobius"/>
    </source>
</evidence>
<gene>
    <name evidence="13" type="ORF">HID58_092820</name>
</gene>
<evidence type="ECO:0000256" key="1">
    <source>
        <dbReference type="ARBA" id="ARBA00000448"/>
    </source>
</evidence>
<feature type="compositionally biased region" description="Basic and acidic residues" evidence="10">
    <location>
        <begin position="1"/>
        <end position="11"/>
    </location>
</feature>
<dbReference type="Proteomes" id="UP000824890">
    <property type="component" value="Unassembled WGS sequence"/>
</dbReference>
<sequence length="1129" mass="127541">MSDHQKIHPVSDPEAPPPAHPTAPLVPRGSSRSEHGDPTKESVTQPPLLDTPPRKKRGSCCCRCVCYTLLVIFLLIVIVGAAVGILYLVFRPKLPDYNIDRLQLTRFTLNQDSSLSTAFNVTITAKNPNEKIGIYYEDGSRISVLYMQTRLSNGSLPKFYQGHENTTIIFVEMTGYTQNATSLMATLQEQQQLTGSIPLRIRVIQPVRIKLGKLKLMEVKFMVRCGVSVDSLAANNVISVRSSNCKFRSTVSLLLHVQGICFSSPVSCCLFKSSSSSHQKAHQSAGSLISDWFGLVLPLIRSDLTSGPAFIRLLGWFSSVSPFIMLCFVLAISYTYMGSSISYVLLIWQISKGKISSMRMRMNLFTWWIRTTPTPCVNIEKTCNGNPLAPLDGGNLKNIGGKIGNIDTMELSEGRLLVDLDTRKALVFTKKEMIVIIISHNGRQLLKSSEIISYRTSHSKNQHNNRFERNARRYDYNQERALRRPGDNRWFRPAPRHSRPYVPYEHKNEHKKLQTWREYDKRADFGKSVPDDPISSQLKVSHTGRKLASIIITPSREDFASEINVTFHNKGAARAITFSPTEKDNLYNAPDNGQVVGTLQGMEIGDSTTIVDQQNETMVECDVLGDDLLGEELEAMEEEMAQKLNLDNVAVSADVYRSSFPSTFTFGVATSAYQIEGGWNEGKKGPNIWDKFTHLEGKVVDGSNGDVAVDHYHRYKEDIELIEALGFSAYRFSISWSRIFPDGLGTEVNEEGIAFYNNIINSLLEKGIQPFVTLYHWDLPSHLQESIGGWTNRKIVDYFGLYAEACFANFGDRVKHWITLNEPLQTSVNGHCIGIFAPGRNEKPLIEPYLVSHHQVLAHATAVSVYRSKYKESQGGEIGLSVDCEWAEANSEKMEDKVAAGRSIDFQLGWFLDPLFFGDYPASMRQKLGDNLPTFTPEEKEFMLQNSWDFLGINHYTSRIIAHVSNNEAESDFYKAQELERNVEWEDGEPIGDRAASDWLYIVPWGIRKTLNYVSEKYNHPSIFITENGMDDEDDGSASIHDMLDDKRRVAYFKSYLANVAEAIKDGVDIKGYFAWSLLDNFEWAQGFTKRFGLVYVDYKNGLTRHPKSSAYWFMKFLKGDEDNKGKKE</sequence>
<evidence type="ECO:0000313" key="13">
    <source>
        <dbReference type="EMBL" id="KAH0853862.1"/>
    </source>
</evidence>
<keyword evidence="11" id="KW-0472">Membrane</keyword>
<comment type="similarity">
    <text evidence="4 9">Belongs to the glycosyl hydrolase 1 family.</text>
</comment>
<keyword evidence="6 9" id="KW-0378">Hydrolase</keyword>
<dbReference type="Gene3D" id="3.20.20.80">
    <property type="entry name" value="Glycosidases"/>
    <property type="match status" value="1"/>
</dbReference>
<keyword evidence="11" id="KW-1133">Transmembrane helix</keyword>
<dbReference type="InterPro" id="IPR033132">
    <property type="entry name" value="GH_1_N_CS"/>
</dbReference>
<feature type="compositionally biased region" description="Basic and acidic residues" evidence="10">
    <location>
        <begin position="31"/>
        <end position="40"/>
    </location>
</feature>
<dbReference type="InterPro" id="IPR017736">
    <property type="entry name" value="Glyco_hydro_1_beta-glucosidase"/>
</dbReference>